<dbReference type="Proteomes" id="UP000435112">
    <property type="component" value="Unassembled WGS sequence"/>
</dbReference>
<organism evidence="3 4">
    <name type="scientific">Phytophthora rubi</name>
    <dbReference type="NCBI Taxonomy" id="129364"/>
    <lineage>
        <taxon>Eukaryota</taxon>
        <taxon>Sar</taxon>
        <taxon>Stramenopiles</taxon>
        <taxon>Oomycota</taxon>
        <taxon>Peronosporomycetes</taxon>
        <taxon>Peronosporales</taxon>
        <taxon>Peronosporaceae</taxon>
        <taxon>Phytophthora</taxon>
    </lineage>
</organism>
<dbReference type="PROSITE" id="PS01159">
    <property type="entry name" value="WW_DOMAIN_1"/>
    <property type="match status" value="1"/>
</dbReference>
<name>A0A6A3LW77_9STRA</name>
<feature type="region of interest" description="Disordered" evidence="1">
    <location>
        <begin position="420"/>
        <end position="464"/>
    </location>
</feature>
<evidence type="ECO:0000259" key="2">
    <source>
        <dbReference type="PROSITE" id="PS50020"/>
    </source>
</evidence>
<evidence type="ECO:0000313" key="4">
    <source>
        <dbReference type="Proteomes" id="UP000435112"/>
    </source>
</evidence>
<protein>
    <recommendedName>
        <fullName evidence="2">WW domain-containing protein</fullName>
    </recommendedName>
</protein>
<accession>A0A6A3LW77</accession>
<dbReference type="InterPro" id="IPR001202">
    <property type="entry name" value="WW_dom"/>
</dbReference>
<dbReference type="OrthoDB" id="112998at2759"/>
<gene>
    <name evidence="3" type="ORF">PR002_g11673</name>
</gene>
<sequence length="464" mass="52211">MTLSSPTFPARGSSGSDHASYAPKPRRTRGSMDSTASSASGGSTSSSVLRVSKEVENIGARVPMSKKRVTWRFVLAGSEQVHTVMLEHSRISAKKRLKLDGRRLYSSDAYATNWHYDFHVGSDSLTPFRVMIRDVKTSVVGQGRLETVYDLVAEGVNWEQLGKRILPMTHRHHTASVWSSDMYVRRVEDTKGDLLSDGDERPPGTLLTWTFAFGVNGGVHKLELRDLEKGEFVVVLDCRELKRVSFDDIEGEMWEFEYDMEDQHELDLVVALTDDDEKTYDFFIDGSAWTDISQTNFVLESGWYPVYSRSRSAVYFRHDGTGNTQWEKPVVSREDVNVNRPLQQFDQVSPGSQGLEDLIHDMHVITSIKEEAHEEPESEQEHAPQLVPMKQPLQPVQELPDGPEVQEANLIDFSDVAVHSSPVKKPQEKGYEGFDPFNPSTHAGFVHKEQSGSQSQPQVDLLGL</sequence>
<evidence type="ECO:0000256" key="1">
    <source>
        <dbReference type="SAM" id="MobiDB-lite"/>
    </source>
</evidence>
<dbReference type="PROSITE" id="PS50020">
    <property type="entry name" value="WW_DOMAIN_2"/>
    <property type="match status" value="1"/>
</dbReference>
<feature type="domain" description="WW" evidence="2">
    <location>
        <begin position="297"/>
        <end position="331"/>
    </location>
</feature>
<dbReference type="EMBL" id="QXFU01000707">
    <property type="protein sequence ID" value="KAE9023629.1"/>
    <property type="molecule type" value="Genomic_DNA"/>
</dbReference>
<reference evidence="3 4" key="1">
    <citation type="submission" date="2018-09" db="EMBL/GenBank/DDBJ databases">
        <title>Genomic investigation of the strawberry pathogen Phytophthora fragariae indicates pathogenicity is determined by transcriptional variation in three key races.</title>
        <authorList>
            <person name="Adams T.M."/>
            <person name="Armitage A.D."/>
            <person name="Sobczyk M.K."/>
            <person name="Bates H.J."/>
            <person name="Dunwell J.M."/>
            <person name="Nellist C.F."/>
            <person name="Harrison R.J."/>
        </authorList>
    </citation>
    <scope>NUCLEOTIDE SEQUENCE [LARGE SCALE GENOMIC DNA]</scope>
    <source>
        <strain evidence="3 4">SCRP324</strain>
    </source>
</reference>
<dbReference type="AlphaFoldDB" id="A0A6A3LW77"/>
<feature type="compositionally biased region" description="Low complexity" evidence="1">
    <location>
        <begin position="34"/>
        <end position="47"/>
    </location>
</feature>
<feature type="region of interest" description="Disordered" evidence="1">
    <location>
        <begin position="1"/>
        <end position="48"/>
    </location>
</feature>
<comment type="caution">
    <text evidence="3">The sequence shown here is derived from an EMBL/GenBank/DDBJ whole genome shotgun (WGS) entry which is preliminary data.</text>
</comment>
<evidence type="ECO:0000313" key="3">
    <source>
        <dbReference type="EMBL" id="KAE9023629.1"/>
    </source>
</evidence>
<feature type="compositionally biased region" description="Polar residues" evidence="1">
    <location>
        <begin position="1"/>
        <end position="17"/>
    </location>
</feature>
<proteinExistence type="predicted"/>